<keyword evidence="3 5" id="KW-1133">Transmembrane helix</keyword>
<organism evidence="6 7">
    <name type="scientific">Nonomuraea helvata</name>
    <dbReference type="NCBI Taxonomy" id="37484"/>
    <lineage>
        <taxon>Bacteria</taxon>
        <taxon>Bacillati</taxon>
        <taxon>Actinomycetota</taxon>
        <taxon>Actinomycetes</taxon>
        <taxon>Streptosporangiales</taxon>
        <taxon>Streptosporangiaceae</taxon>
        <taxon>Nonomuraea</taxon>
    </lineage>
</organism>
<dbReference type="InterPro" id="IPR032808">
    <property type="entry name" value="DoxX"/>
</dbReference>
<evidence type="ECO:0000256" key="4">
    <source>
        <dbReference type="ARBA" id="ARBA00023136"/>
    </source>
</evidence>
<dbReference type="Proteomes" id="UP001589532">
    <property type="component" value="Unassembled WGS sequence"/>
</dbReference>
<feature type="transmembrane region" description="Helical" evidence="5">
    <location>
        <begin position="114"/>
        <end position="131"/>
    </location>
</feature>
<feature type="transmembrane region" description="Helical" evidence="5">
    <location>
        <begin position="19"/>
        <end position="38"/>
    </location>
</feature>
<evidence type="ECO:0000256" key="3">
    <source>
        <dbReference type="ARBA" id="ARBA00022989"/>
    </source>
</evidence>
<comment type="caution">
    <text evidence="6">The sequence shown here is derived from an EMBL/GenBank/DDBJ whole genome shotgun (WGS) entry which is preliminary data.</text>
</comment>
<dbReference type="RefSeq" id="WP_345000385.1">
    <property type="nucleotide sequence ID" value="NZ_BAAAXV010000009.1"/>
</dbReference>
<reference evidence="6 7" key="1">
    <citation type="submission" date="2024-09" db="EMBL/GenBank/DDBJ databases">
        <authorList>
            <person name="Sun Q."/>
            <person name="Mori K."/>
        </authorList>
    </citation>
    <scope>NUCLEOTIDE SEQUENCE [LARGE SCALE GENOMIC DNA]</scope>
    <source>
        <strain evidence="6 7">JCM 3143</strain>
    </source>
</reference>
<dbReference type="Pfam" id="PF13564">
    <property type="entry name" value="DoxX_2"/>
    <property type="match status" value="1"/>
</dbReference>
<keyword evidence="7" id="KW-1185">Reference proteome</keyword>
<protein>
    <submittedName>
        <fullName evidence="6">DoxX family protein</fullName>
    </submittedName>
</protein>
<evidence type="ECO:0000313" key="6">
    <source>
        <dbReference type="EMBL" id="MFB9631560.1"/>
    </source>
</evidence>
<feature type="transmembrane region" description="Helical" evidence="5">
    <location>
        <begin position="58"/>
        <end position="77"/>
    </location>
</feature>
<keyword evidence="2 5" id="KW-0812">Transmembrane</keyword>
<feature type="transmembrane region" description="Helical" evidence="5">
    <location>
        <begin position="84"/>
        <end position="102"/>
    </location>
</feature>
<dbReference type="EMBL" id="JBHMBW010000104">
    <property type="protein sequence ID" value="MFB9631560.1"/>
    <property type="molecule type" value="Genomic_DNA"/>
</dbReference>
<gene>
    <name evidence="6" type="ORF">ACFFSA_51605</name>
</gene>
<keyword evidence="4 5" id="KW-0472">Membrane</keyword>
<comment type="subcellular location">
    <subcellularLocation>
        <location evidence="1">Membrane</location>
        <topology evidence="1">Multi-pass membrane protein</topology>
    </subcellularLocation>
</comment>
<accession>A0ABV5SIP2</accession>
<sequence length="151" mass="16843">MSAPSTTLTRVWPRRLMTLFYWVLAVEFVIGAVTKYWPGPTFFGPAYSAKFADWGYPPYARFVVGTIELICAILLILPDRRFKFLGAATLVLVLTGAVTTHIVNHDPIYESVSAPTHLLIMAVIALATWPADWRDLFRSRSALTAQHGDST</sequence>
<proteinExistence type="predicted"/>
<evidence type="ECO:0000256" key="1">
    <source>
        <dbReference type="ARBA" id="ARBA00004141"/>
    </source>
</evidence>
<evidence type="ECO:0000256" key="5">
    <source>
        <dbReference type="SAM" id="Phobius"/>
    </source>
</evidence>
<evidence type="ECO:0000313" key="7">
    <source>
        <dbReference type="Proteomes" id="UP001589532"/>
    </source>
</evidence>
<evidence type="ECO:0000256" key="2">
    <source>
        <dbReference type="ARBA" id="ARBA00022692"/>
    </source>
</evidence>
<name>A0ABV5SIP2_9ACTN</name>